<dbReference type="AlphaFoldDB" id="A0A167S9W6"/>
<feature type="compositionally biased region" description="Polar residues" evidence="1">
    <location>
        <begin position="302"/>
        <end position="317"/>
    </location>
</feature>
<evidence type="ECO:0000313" key="2">
    <source>
        <dbReference type="EMBL" id="KZP01716.1"/>
    </source>
</evidence>
<feature type="compositionally biased region" description="Polar residues" evidence="1">
    <location>
        <begin position="272"/>
        <end position="292"/>
    </location>
</feature>
<dbReference type="Proteomes" id="UP000076738">
    <property type="component" value="Unassembled WGS sequence"/>
</dbReference>
<feature type="region of interest" description="Disordered" evidence="1">
    <location>
        <begin position="270"/>
        <end position="406"/>
    </location>
</feature>
<sequence>MIFSPAPAFSHSPESNYEDTWDWSDHDKMTHHHLSAAYAASYPPPPLYQPYSSDPAPTRWNPGPDETERYASHRPREPRRESHGHNGQPPWRDDQYRQPGRPSYRDDRGPHGSTRRTYDARERSPTRGPPSDRYSLGPRNDRRSSSFARPSIGQLKDQLWALPPGKGEPRFELLEGCWNCGSQSHRLRACDRPLDYQFRDACREYDAVQLQRHIWWRRWIHYREPLPLEYNNVPAKPWTQEGPRPNYDIIKQDEDMEKNFLNPMDVADSYRTPPNSDIHSIQQGSASWTTSVAADAAPRLPSRTSPPHASFHQPSTNTSLLSSLHGPLPPTPPTASPDWPSATPPLHVSPRPSPPAASSPQDAHSHTSSPHNADRSSPHPGSPVHAAGPPTPSAFASPPSLLDGKTAEDEWSDTLMMLQQGEVPQLPQPAPDSEVTVPENMNTQSIVPDPMVIEPMDVVHGTSQSLTVELMISETTISEITESELLVSELSEPMAPEVTIPETMDTESTVQESMILEPMVVELGASRMITMESRISESMISEAMEPELIISELSEPTPMVPEAMTPDPVTSEPMVLAPKPTEPVPELMKEPTLSHWQPSQVNTAEEKLSPFALYPATSKEVLFQSTASHPTLSQPVPNSSISKFNPCEAMPAQAVKPPRGFHQERPRPQTDWTLRSSAMPTARGLQMDDTPSLKYFATDRVDILNRLARPAFEDPRFEERWTTDDQKDLARKLRDDFVIKLHGGDNWSQQGFNVDTLISEGVVRSEAWAKSKKYEFIDMELLWERLNKDAETDIYDKHSFEQFFKEAPDVKKRKNLLDCYYESFNWAPYLRPLQSKTLRSYNGEMVQKETAMEVSELTEETWFIASHALTWTGGHHDAGGRYTYIQVLLGEKWWYYFRPNAATKERLEKDPQSVVLDLVSYDYDRMNKLGDFYYVPVTAGTGLLQPSWTKHFVWTPEDSFMAGKLFDLPSFARTERCLKEEHVCGETSTNANRHGWYSALLNFAVTLPSVKPDRLMLPDDDLRALHRMLLNPRAYVPEDEQRGEAQDLILSLVVEEVQRRRSSPLSEARLETTKKFRKNWSAPKGQPKPELDKLHGIRVEQLGEAIDAVEEVFEERGLKVPKVHMKPYKGRR</sequence>
<protein>
    <submittedName>
        <fullName evidence="2">Uncharacterized protein</fullName>
    </submittedName>
</protein>
<feature type="compositionally biased region" description="Basic and acidic residues" evidence="1">
    <location>
        <begin position="66"/>
        <end position="84"/>
    </location>
</feature>
<dbReference type="SUPFAM" id="SSF51197">
    <property type="entry name" value="Clavaminate synthase-like"/>
    <property type="match status" value="1"/>
</dbReference>
<name>A0A167S9W6_CALVF</name>
<dbReference type="OrthoDB" id="2635829at2759"/>
<keyword evidence="3" id="KW-1185">Reference proteome</keyword>
<proteinExistence type="predicted"/>
<feature type="region of interest" description="Disordered" evidence="1">
    <location>
        <begin position="1"/>
        <end position="24"/>
    </location>
</feature>
<reference evidence="2 3" key="1">
    <citation type="journal article" date="2016" name="Mol. Biol. Evol.">
        <title>Comparative Genomics of Early-Diverging Mushroom-Forming Fungi Provides Insights into the Origins of Lignocellulose Decay Capabilities.</title>
        <authorList>
            <person name="Nagy L.G."/>
            <person name="Riley R."/>
            <person name="Tritt A."/>
            <person name="Adam C."/>
            <person name="Daum C."/>
            <person name="Floudas D."/>
            <person name="Sun H."/>
            <person name="Yadav J.S."/>
            <person name="Pangilinan J."/>
            <person name="Larsson K.H."/>
            <person name="Matsuura K."/>
            <person name="Barry K."/>
            <person name="Labutti K."/>
            <person name="Kuo R."/>
            <person name="Ohm R.A."/>
            <person name="Bhattacharya S.S."/>
            <person name="Shirouzu T."/>
            <person name="Yoshinaga Y."/>
            <person name="Martin F.M."/>
            <person name="Grigoriev I.V."/>
            <person name="Hibbett D.S."/>
        </authorList>
    </citation>
    <scope>NUCLEOTIDE SEQUENCE [LARGE SCALE GENOMIC DNA]</scope>
    <source>
        <strain evidence="2 3">TUFC12733</strain>
    </source>
</reference>
<feature type="compositionally biased region" description="Basic and acidic residues" evidence="1">
    <location>
        <begin position="103"/>
        <end position="125"/>
    </location>
</feature>
<feature type="compositionally biased region" description="Low complexity" evidence="1">
    <location>
        <begin position="336"/>
        <end position="350"/>
    </location>
</feature>
<dbReference type="EMBL" id="KV417266">
    <property type="protein sequence ID" value="KZP01716.1"/>
    <property type="molecule type" value="Genomic_DNA"/>
</dbReference>
<evidence type="ECO:0000313" key="3">
    <source>
        <dbReference type="Proteomes" id="UP000076738"/>
    </source>
</evidence>
<gene>
    <name evidence="2" type="ORF">CALVIDRAFT_16512</name>
</gene>
<organism evidence="2 3">
    <name type="scientific">Calocera viscosa (strain TUFC12733)</name>
    <dbReference type="NCBI Taxonomy" id="1330018"/>
    <lineage>
        <taxon>Eukaryota</taxon>
        <taxon>Fungi</taxon>
        <taxon>Dikarya</taxon>
        <taxon>Basidiomycota</taxon>
        <taxon>Agaricomycotina</taxon>
        <taxon>Dacrymycetes</taxon>
        <taxon>Dacrymycetales</taxon>
        <taxon>Dacrymycetaceae</taxon>
        <taxon>Calocera</taxon>
    </lineage>
</organism>
<feature type="region of interest" description="Disordered" evidence="1">
    <location>
        <begin position="39"/>
        <end position="152"/>
    </location>
</feature>
<dbReference type="Gene3D" id="2.60.120.650">
    <property type="entry name" value="Cupin"/>
    <property type="match status" value="1"/>
</dbReference>
<dbReference type="STRING" id="1330018.A0A167S9W6"/>
<evidence type="ECO:0000256" key="1">
    <source>
        <dbReference type="SAM" id="MobiDB-lite"/>
    </source>
</evidence>
<accession>A0A167S9W6</accession>